<accession>A0ABD2Y6N5</accession>
<evidence type="ECO:0008006" key="7">
    <source>
        <dbReference type="Google" id="ProtNLM"/>
    </source>
</evidence>
<comment type="caution">
    <text evidence="5">The sequence shown here is derived from an EMBL/GenBank/DDBJ whole genome shotgun (WGS) entry which is preliminary data.</text>
</comment>
<evidence type="ECO:0000256" key="4">
    <source>
        <dbReference type="SAM" id="SignalP"/>
    </source>
</evidence>
<protein>
    <recommendedName>
        <fullName evidence="7">Cyclase-like protein 2</fullName>
    </recommendedName>
</protein>
<dbReference type="InterPro" id="IPR007325">
    <property type="entry name" value="KFase/CYL"/>
</dbReference>
<feature type="chain" id="PRO_5044782662" description="Cyclase-like protein 2" evidence="4">
    <location>
        <begin position="27"/>
        <end position="257"/>
    </location>
</feature>
<keyword evidence="6" id="KW-1185">Reference proteome</keyword>
<sequence>MIMTMISGLVLLAVANIALLTTPSSATTFEGYDGCKVYDISHPIRNGTAASDSNTGAVDVIRESYGRFTITGTLNMSTQLGTHVNSPSYFSKFLNFGRNVDSLDFKTLIGPVLIIQTPTNTDITAKVLRSLQIPEGTKRVIFKTSNTDNCLMNRQAYTSNYTGLTKGGANWLVKNTDVEFVGIDYMSIATKDDVYSVYKILLKRHLFKNIIPVENLKLDGIEPGPYIVYCLPLRLIAEAAPARCILLNTTCPLPTEW</sequence>
<organism evidence="5 6">
    <name type="scientific">Cinchona calisaya</name>
    <dbReference type="NCBI Taxonomy" id="153742"/>
    <lineage>
        <taxon>Eukaryota</taxon>
        <taxon>Viridiplantae</taxon>
        <taxon>Streptophyta</taxon>
        <taxon>Embryophyta</taxon>
        <taxon>Tracheophyta</taxon>
        <taxon>Spermatophyta</taxon>
        <taxon>Magnoliopsida</taxon>
        <taxon>eudicotyledons</taxon>
        <taxon>Gunneridae</taxon>
        <taxon>Pentapetalae</taxon>
        <taxon>asterids</taxon>
        <taxon>lamiids</taxon>
        <taxon>Gentianales</taxon>
        <taxon>Rubiaceae</taxon>
        <taxon>Cinchonoideae</taxon>
        <taxon>Cinchoneae</taxon>
        <taxon>Cinchona</taxon>
    </lineage>
</organism>
<name>A0ABD2Y6N5_9GENT</name>
<evidence type="ECO:0000256" key="3">
    <source>
        <dbReference type="ARBA" id="ARBA00022530"/>
    </source>
</evidence>
<dbReference type="EMBL" id="JBJUIK010000015">
    <property type="protein sequence ID" value="KAL3502733.1"/>
    <property type="molecule type" value="Genomic_DNA"/>
</dbReference>
<evidence type="ECO:0000313" key="5">
    <source>
        <dbReference type="EMBL" id="KAL3502733.1"/>
    </source>
</evidence>
<feature type="signal peptide" evidence="4">
    <location>
        <begin position="1"/>
        <end position="26"/>
    </location>
</feature>
<dbReference type="AlphaFoldDB" id="A0ABD2Y6N5"/>
<dbReference type="Gene3D" id="3.50.30.50">
    <property type="entry name" value="Putative cyclase"/>
    <property type="match status" value="1"/>
</dbReference>
<proteinExistence type="inferred from homology"/>
<comment type="similarity">
    <text evidence="2">Belongs to the Cyclase 1 superfamily.</text>
</comment>
<evidence type="ECO:0000256" key="1">
    <source>
        <dbReference type="ARBA" id="ARBA00004498"/>
    </source>
</evidence>
<evidence type="ECO:0000256" key="2">
    <source>
        <dbReference type="ARBA" id="ARBA00007865"/>
    </source>
</evidence>
<dbReference type="Pfam" id="PF04199">
    <property type="entry name" value="Cyclase"/>
    <property type="match status" value="1"/>
</dbReference>
<keyword evidence="3" id="KW-0964">Secreted</keyword>
<dbReference type="PANTHER" id="PTHR31118:SF12">
    <property type="entry name" value="CYCLASE-LIKE PROTEIN 2"/>
    <property type="match status" value="1"/>
</dbReference>
<dbReference type="PANTHER" id="PTHR31118">
    <property type="entry name" value="CYCLASE-LIKE PROTEIN 2"/>
    <property type="match status" value="1"/>
</dbReference>
<evidence type="ECO:0000313" key="6">
    <source>
        <dbReference type="Proteomes" id="UP001630127"/>
    </source>
</evidence>
<reference evidence="5 6" key="1">
    <citation type="submission" date="2024-11" db="EMBL/GenBank/DDBJ databases">
        <title>A near-complete genome assembly of Cinchona calisaya.</title>
        <authorList>
            <person name="Lian D.C."/>
            <person name="Zhao X.W."/>
            <person name="Wei L."/>
        </authorList>
    </citation>
    <scope>NUCLEOTIDE SEQUENCE [LARGE SCALE GENOMIC DNA]</scope>
    <source>
        <tissue evidence="5">Nenye</tissue>
    </source>
</reference>
<dbReference type="Proteomes" id="UP001630127">
    <property type="component" value="Unassembled WGS sequence"/>
</dbReference>
<keyword evidence="3" id="KW-0272">Extracellular matrix</keyword>
<comment type="subcellular location">
    <subcellularLocation>
        <location evidence="1">Secreted</location>
        <location evidence="1">Extracellular space</location>
        <location evidence="1">Extracellular matrix</location>
    </subcellularLocation>
</comment>
<gene>
    <name evidence="5" type="ORF">ACH5RR_037182</name>
</gene>
<dbReference type="InterPro" id="IPR037175">
    <property type="entry name" value="KFase_sf"/>
</dbReference>
<dbReference type="SUPFAM" id="SSF102198">
    <property type="entry name" value="Putative cyclase"/>
    <property type="match status" value="1"/>
</dbReference>
<keyword evidence="4" id="KW-0732">Signal</keyword>